<protein>
    <submittedName>
        <fullName evidence="11">Glycosyltransferase</fullName>
    </submittedName>
</protein>
<reference evidence="11" key="1">
    <citation type="journal article" date="2018" name="Genome Biol.">
        <title>SKESA: strategic k-mer extension for scrupulous assemblies.</title>
        <authorList>
            <person name="Souvorov A."/>
            <person name="Agarwala R."/>
            <person name="Lipman D.J."/>
        </authorList>
    </citation>
    <scope>NUCLEOTIDE SEQUENCE [LARGE SCALE GENOMIC DNA]</scope>
    <source>
        <strain evidence="11">EC00605</strain>
    </source>
</reference>
<dbReference type="SUPFAM" id="SSF53756">
    <property type="entry name" value="UDP-Glycosyltransferase/glycogen phosphorylase"/>
    <property type="match status" value="1"/>
</dbReference>
<dbReference type="Pfam" id="PF00777">
    <property type="entry name" value="Glyco_transf_29"/>
    <property type="match status" value="1"/>
</dbReference>
<dbReference type="Pfam" id="PF00534">
    <property type="entry name" value="Glycos_transf_1"/>
    <property type="match status" value="1"/>
</dbReference>
<evidence type="ECO:0000313" key="11">
    <source>
        <dbReference type="EMBL" id="HAJ0997638.1"/>
    </source>
</evidence>
<dbReference type="InterPro" id="IPR001675">
    <property type="entry name" value="Glyco_trans_29"/>
</dbReference>
<comment type="caution">
    <text evidence="11">The sequence shown here is derived from an EMBL/GenBank/DDBJ whole genome shotgun (WGS) entry which is preliminary data.</text>
</comment>
<evidence type="ECO:0000256" key="3">
    <source>
        <dbReference type="ARBA" id="ARBA00022676"/>
    </source>
</evidence>
<dbReference type="InterPro" id="IPR038578">
    <property type="entry name" value="GT29-like_sf"/>
</dbReference>
<accession>A0A7A6MWE2</accession>
<keyword evidence="4 11" id="KW-0808">Transferase</keyword>
<dbReference type="AlphaFoldDB" id="A0A7A6MWE2"/>
<evidence type="ECO:0000256" key="4">
    <source>
        <dbReference type="ARBA" id="ARBA00022679"/>
    </source>
</evidence>
<evidence type="ECO:0000256" key="9">
    <source>
        <dbReference type="SAM" id="MobiDB-lite"/>
    </source>
</evidence>
<dbReference type="GO" id="GO:0012505">
    <property type="term" value="C:endomembrane system"/>
    <property type="evidence" value="ECO:0007669"/>
    <property type="project" value="UniProtKB-SubCell"/>
</dbReference>
<gene>
    <name evidence="11" type="ORF">HL601_18860</name>
</gene>
<evidence type="ECO:0000256" key="5">
    <source>
        <dbReference type="ARBA" id="ARBA00022692"/>
    </source>
</evidence>
<comment type="subcellular location">
    <subcellularLocation>
        <location evidence="2">Endomembrane system</location>
    </subcellularLocation>
    <subcellularLocation>
        <location evidence="1">Membrane</location>
        <topology evidence="1">Single-pass membrane protein</topology>
    </subcellularLocation>
</comment>
<dbReference type="PANTHER" id="PTHR45947:SF3">
    <property type="entry name" value="SULFOQUINOVOSYL TRANSFERASE SQD2"/>
    <property type="match status" value="1"/>
</dbReference>
<keyword evidence="5" id="KW-0812">Transmembrane</keyword>
<keyword evidence="3" id="KW-0328">Glycosyltransferase</keyword>
<feature type="domain" description="Glycosyl transferase family 1" evidence="10">
    <location>
        <begin position="153"/>
        <end position="261"/>
    </location>
</feature>
<dbReference type="EMBL" id="DABGZR010000024">
    <property type="protein sequence ID" value="HAJ0997638.1"/>
    <property type="molecule type" value="Genomic_DNA"/>
</dbReference>
<reference evidence="11" key="2">
    <citation type="submission" date="2019-09" db="EMBL/GenBank/DDBJ databases">
        <authorList>
            <consortium name="NCBI Pathogen Detection Project"/>
        </authorList>
    </citation>
    <scope>NUCLEOTIDE SEQUENCE</scope>
    <source>
        <strain evidence="11">EC00605</strain>
    </source>
</reference>
<dbReference type="PANTHER" id="PTHR45947">
    <property type="entry name" value="SULFOQUINOVOSYL TRANSFERASE SQD2"/>
    <property type="match status" value="1"/>
</dbReference>
<evidence type="ECO:0000259" key="10">
    <source>
        <dbReference type="Pfam" id="PF00534"/>
    </source>
</evidence>
<feature type="region of interest" description="Disordered" evidence="9">
    <location>
        <begin position="687"/>
        <end position="706"/>
    </location>
</feature>
<evidence type="ECO:0000256" key="6">
    <source>
        <dbReference type="ARBA" id="ARBA00022989"/>
    </source>
</evidence>
<dbReference type="InterPro" id="IPR050194">
    <property type="entry name" value="Glycosyltransferase_grp1"/>
</dbReference>
<evidence type="ECO:0000256" key="7">
    <source>
        <dbReference type="ARBA" id="ARBA00023136"/>
    </source>
</evidence>
<organism evidence="11">
    <name type="scientific">Escherichia coli</name>
    <dbReference type="NCBI Taxonomy" id="562"/>
    <lineage>
        <taxon>Bacteria</taxon>
        <taxon>Pseudomonadati</taxon>
        <taxon>Pseudomonadota</taxon>
        <taxon>Gammaproteobacteria</taxon>
        <taxon>Enterobacterales</taxon>
        <taxon>Enterobacteriaceae</taxon>
        <taxon>Escherichia</taxon>
    </lineage>
</organism>
<keyword evidence="8" id="KW-0325">Glycoprotein</keyword>
<evidence type="ECO:0000256" key="2">
    <source>
        <dbReference type="ARBA" id="ARBA00004308"/>
    </source>
</evidence>
<dbReference type="GO" id="GO:0016020">
    <property type="term" value="C:membrane"/>
    <property type="evidence" value="ECO:0007669"/>
    <property type="project" value="UniProtKB-SubCell"/>
</dbReference>
<dbReference type="GO" id="GO:0008373">
    <property type="term" value="F:sialyltransferase activity"/>
    <property type="evidence" value="ECO:0007669"/>
    <property type="project" value="InterPro"/>
</dbReference>
<proteinExistence type="predicted"/>
<keyword evidence="6" id="KW-1133">Transmembrane helix</keyword>
<dbReference type="Gene3D" id="3.90.1480.20">
    <property type="entry name" value="Glycosyl transferase family 29"/>
    <property type="match status" value="1"/>
</dbReference>
<dbReference type="InterPro" id="IPR001296">
    <property type="entry name" value="Glyco_trans_1"/>
</dbReference>
<evidence type="ECO:0000256" key="1">
    <source>
        <dbReference type="ARBA" id="ARBA00004167"/>
    </source>
</evidence>
<keyword evidence="7" id="KW-0472">Membrane</keyword>
<evidence type="ECO:0000256" key="8">
    <source>
        <dbReference type="ARBA" id="ARBA00023180"/>
    </source>
</evidence>
<dbReference type="Gene3D" id="3.40.50.2000">
    <property type="entry name" value="Glycogen Phosphorylase B"/>
    <property type="match status" value="1"/>
</dbReference>
<name>A0A7A6MWE2_ECOLX</name>
<sequence length="1089" mass="125452">MTYYFVSPFSHKNNGISNYVASAYHLLLENGIDAQIIRNDERLSPKQLEDKINSIATENDIVELPDAWGLYHNETHTKFKRHVRLHAPSKLLQELNKVTINLNRYQRELDSAIKADYISSPSLKNYQAYGFSLPNVAIFPNPIPFMYQEVTCKDIDVIFVGRLDLVKGSDYLSKLISHFPNNINIKIIGINITEKDYVNLINSKCNVEFLGWVDNETKLELLKKSKVCIIPSRFESFSLVAAEAISCSCHVVAWDVGGFSECYPAELLTLIHYQDLITFSAAVIDKLSQLPPNRKIVEEFILENNRKYISNIINIINGNNSLCISKNIKNNLYTASDTSIKLAYKNAASNYLDNKLDVFGLSMMNEHSQEMWGGLLSSVINNYHFVSRKELNYNTKFSRKFPISPKNYTFYDWRFNLRKLSEDFLASNPNMLFIFNGNTKFFNNALDELYSLRSIPTVYSELGWLPQNGNIYFDYMGANYKSSIRFKSLEELTHNYTIDNNETILTSYSKKVILALQLPGDTTLDKESYPLQLSHQELIYHIRTSLPKDIHIVIRKHPRDKNNYSIEKLDNISFDNEEKLSNSLSDSLALIAVNSTVIIEAMQYPVNIYSLGYGIFQNKGIVVECHDGNIKERWLSNIHIPKKRRDIFLEYLKIRQLPVSDIYDKGHWDGFEISLYPLIEAIMNPPTQRKKQLPSQEQQPPMNYIKTTPPHIPNKKILKLIKSPKKFAQDMLLKKIKKNEIILRLNKNFNNWLFSDTIRPLIAKRKFGSELDNAYKRVKPIEKYTPTLSYLYYRTKWIYFGINKEMVKFAKSPITANLTIDQQFDLSSILAESGNYQDAIILAKKCIAKSPSIFRKKQYLRLANIISNDENYISSLDFDEGEYIRELARCYNFVENSKDIIVSLLKKNKDNIKIIGNSPNQRGIKKGKEINKCNIVIRFNSYDTSLNRRADIGVKTDIWVKSPSFEEVSRKSLAGLKAVIITGTNHIDRSPSAFDFFYDFYKSNIPTTCIPFDIYQSLCKKISSPPSGGVQVLSWIKEINGKLANDDVLGFSLNKNDALKGPNGEKNQKIKYSHNWDKEILIIKNDCLR</sequence>